<proteinExistence type="predicted"/>
<feature type="compositionally biased region" description="Basic and acidic residues" evidence="1">
    <location>
        <begin position="464"/>
        <end position="502"/>
    </location>
</feature>
<dbReference type="EMBL" id="BLBS01000053">
    <property type="protein sequence ID" value="GET92058.1"/>
    <property type="molecule type" value="Genomic_DNA"/>
</dbReference>
<feature type="compositionally biased region" description="Basic and acidic residues" evidence="1">
    <location>
        <begin position="231"/>
        <end position="241"/>
    </location>
</feature>
<dbReference type="VEuPathDB" id="TriTrypDB:LtaPh_3332600"/>
<reference evidence="2" key="1">
    <citation type="submission" date="2019-11" db="EMBL/GenBank/DDBJ databases">
        <title>Leishmania tarentolae CDS.</title>
        <authorList>
            <person name="Goto Y."/>
            <person name="Yamagishi J."/>
        </authorList>
    </citation>
    <scope>NUCLEOTIDE SEQUENCE [LARGE SCALE GENOMIC DNA]</scope>
    <source>
        <strain evidence="2">Parrot Tar II</strain>
    </source>
</reference>
<feature type="compositionally biased region" description="Polar residues" evidence="1">
    <location>
        <begin position="353"/>
        <end position="363"/>
    </location>
</feature>
<feature type="compositionally biased region" description="Basic and acidic residues" evidence="1">
    <location>
        <begin position="509"/>
        <end position="531"/>
    </location>
</feature>
<feature type="compositionally biased region" description="Low complexity" evidence="1">
    <location>
        <begin position="373"/>
        <end position="384"/>
    </location>
</feature>
<dbReference type="SUPFAM" id="SSF52540">
    <property type="entry name" value="P-loop containing nucleoside triphosphate hydrolases"/>
    <property type="match status" value="1"/>
</dbReference>
<feature type="compositionally biased region" description="Polar residues" evidence="1">
    <location>
        <begin position="701"/>
        <end position="712"/>
    </location>
</feature>
<evidence type="ECO:0000256" key="1">
    <source>
        <dbReference type="SAM" id="MobiDB-lite"/>
    </source>
</evidence>
<feature type="compositionally biased region" description="Basic and acidic residues" evidence="1">
    <location>
        <begin position="421"/>
        <end position="456"/>
    </location>
</feature>
<dbReference type="PANTHER" id="PTHR35615">
    <property type="entry name" value="PRESENT IN THE OUTER MITOCHONDRIAL MEMBRANE PROTEOME 22-RELATED"/>
    <property type="match status" value="1"/>
</dbReference>
<dbReference type="InterPro" id="IPR027417">
    <property type="entry name" value="P-loop_NTPase"/>
</dbReference>
<keyword evidence="3" id="KW-1185">Reference proteome</keyword>
<dbReference type="Proteomes" id="UP000419144">
    <property type="component" value="Unassembled WGS sequence"/>
</dbReference>
<dbReference type="AlphaFoldDB" id="A0A640KRP6"/>
<feature type="compositionally biased region" description="Polar residues" evidence="1">
    <location>
        <begin position="647"/>
        <end position="660"/>
    </location>
</feature>
<feature type="compositionally biased region" description="Low complexity" evidence="1">
    <location>
        <begin position="338"/>
        <end position="352"/>
    </location>
</feature>
<name>A0A640KRP6_LEITA</name>
<feature type="region of interest" description="Disordered" evidence="1">
    <location>
        <begin position="169"/>
        <end position="714"/>
    </location>
</feature>
<feature type="compositionally biased region" description="Basic and acidic residues" evidence="1">
    <location>
        <begin position="689"/>
        <end position="700"/>
    </location>
</feature>
<sequence>MYPQQQGAAYSGDGARKLNGPGAGAGLGAGSVNGSFSNGAYGSGYGAGGYNGATGFGDQLQGAGYNSLYGSGSMYGKIDANGTMMCGINEGIIVTKLFSSRRDLDHLVSARDFSRRFDSNWGSYYFGGSKDAGGSLYGANSVGGGSLMNLSGKSGVSFVMDSGVGAAGIGPDGNKNGGASEKVSAPGKKAETKEALGENGNGSCNPPPVGTANTKVSAQSDKAAPNTVKSRNAEEEKEKAHNTPKQTSTDARAKTNESAVESVSVPNKEAKASTVETTEAKPTAGDDNVNGNGAPQTVKGGAGKVARVMNAQETKHLTADPIDDIPLLADDVRPKPQPAAQTAKPEAQTAQTSNPTEPSNQTGEAAHAVDGCSATNTTKSTTANGEGRHPRPRSRQATRPVSRLTSMSVVEFPEAEEVNDEMVKGGLHDPEEVVARAEMRREREDAARVARDERQRQQQIIDAQKQREEEARKRRQKKDDEAQQRKEMLTKMDEERKRERDAAVAARSRQREEEKRRFETMKQLEDEKEATRASAVIAERQRQLEAENTSAEDKTTRSTSRQRSRRPSSRPSSRLRALIPEQPPDVMAGEVEDTLAADPLRKSTLSDDTQAPCAAQANRRAEPLNEGRGTSNPAGVRGEPASRSKRSPTPLSQQKQTSSAERGMSVHPTGSGAPAPLNGKSSSQPPGTDSRRSLPKEDKSGSTAGKKNTSRPPNMVKTLVLVEELNHSNHALTTTDKSISYNGQTTVVTEVKTRPEGNFNYHSSVVHDVSEAVCGGYNAAVLAVDAPNTAGRFDSPVWSILNRIVRTLLSENSNEAGELRSDFQLTCAMGYLYMDKVKDLHTNAEVEAPFTKIGVNPSPIYGPRLTNLTYDGVTDPNAFEDMLTTTLSRASEDSTLQSLTEGVLAAFVLIMQTRETDGKPDIYLSSLVVATSSDDTFPYESAISHTRNEYATVFHLVLGGPSCTCFMLNIADDDTVCKAGETDESLQERIERLLGLLQRMSALTNYDLRSGSVKRFIKYVELSHTNAQTRLEREEDDGQRRKIERYLREQERLLQDAYRLLEEWNIKSGEGL</sequence>
<dbReference type="PANTHER" id="PTHR35615:SF8">
    <property type="entry name" value="TRANSMEMBRANE PROTEIN"/>
    <property type="match status" value="1"/>
</dbReference>
<evidence type="ECO:0000313" key="2">
    <source>
        <dbReference type="EMBL" id="GET92058.1"/>
    </source>
</evidence>
<feature type="compositionally biased region" description="Polar residues" evidence="1">
    <location>
        <begin position="243"/>
        <end position="265"/>
    </location>
</feature>
<gene>
    <name evidence="2" type="ORF">LtaPh_3332600</name>
</gene>
<evidence type="ECO:0000313" key="3">
    <source>
        <dbReference type="Proteomes" id="UP000419144"/>
    </source>
</evidence>
<feature type="compositionally biased region" description="Polar residues" evidence="1">
    <location>
        <begin position="397"/>
        <end position="408"/>
    </location>
</feature>
<dbReference type="OrthoDB" id="277748at2759"/>
<feature type="compositionally biased region" description="Polar residues" evidence="1">
    <location>
        <begin position="211"/>
        <end position="220"/>
    </location>
</feature>
<accession>A0A640KRP6</accession>
<feature type="compositionally biased region" description="Basic and acidic residues" evidence="1">
    <location>
        <begin position="539"/>
        <end position="556"/>
    </location>
</feature>
<comment type="caution">
    <text evidence="2">The sequence shown here is derived from an EMBL/GenBank/DDBJ whole genome shotgun (WGS) entry which is preliminary data.</text>
</comment>
<protein>
    <submittedName>
        <fullName evidence="2">Uncharacterized protein</fullName>
    </submittedName>
</protein>
<organism evidence="2 3">
    <name type="scientific">Leishmania tarentolae</name>
    <name type="common">Sauroleishmania tarentolae</name>
    <dbReference type="NCBI Taxonomy" id="5689"/>
    <lineage>
        <taxon>Eukaryota</taxon>
        <taxon>Discoba</taxon>
        <taxon>Euglenozoa</taxon>
        <taxon>Kinetoplastea</taxon>
        <taxon>Metakinetoplastina</taxon>
        <taxon>Trypanosomatida</taxon>
        <taxon>Trypanosomatidae</taxon>
        <taxon>Leishmaniinae</taxon>
        <taxon>Leishmania</taxon>
        <taxon>lizard Leishmania</taxon>
    </lineage>
</organism>